<keyword evidence="5" id="KW-0347">Helicase</keyword>
<protein>
    <submittedName>
        <fullName evidence="5">Helicase DnaB</fullName>
    </submittedName>
</protein>
<sequence>MTQSSETIEFHATSGVFIRSDHLITPDDLERVFTLYLPFIGSTSYALYHLLVNELPYTANQLHRQDHNFLIDSLNISLPNFVKFRRRLEAAGLIKTFYEHDAVGEVYGYRLMMPLMADRFFKEPLLAGLLYKFVGEERYLTLQMRYDVQGQKELLGKDISARFLQVFQNQSDESVPTTPLAYQEAKVTAEATDFSFNDMAEMVHGTTKDEIEKHHNFLVAMHLNYGVDEVTLANIISQSVSLDKHEISEKDVQRLLRAQVARPQSMMVPATNQVTDEKNRMPEIKNSEAKALIEIANTTSAQDFLAYVKTTLKNGLVLKNERDLVDYLVAQSVLPMAVINILVHYVLIGLQNDSLKGALVTTIADSWTQNRVDSPEKALVQIQQHQQANLSRQEKRFSRSKKVEKTAPKFLQQQAKTVAPESSANMGTDAAAAALAKLKNIKTRN</sequence>
<dbReference type="EMBL" id="BJJW01000001">
    <property type="protein sequence ID" value="GDZ82789.1"/>
    <property type="molecule type" value="Genomic_DNA"/>
</dbReference>
<feature type="domain" description="Replicative helicase loading/DNA remodeling protein DnaB N-terminal winged helix" evidence="4">
    <location>
        <begin position="25"/>
        <end position="204"/>
    </location>
</feature>
<keyword evidence="5" id="KW-0378">Hydrolase</keyword>
<dbReference type="AlphaFoldDB" id="A0A5A5TXS2"/>
<evidence type="ECO:0000259" key="4">
    <source>
        <dbReference type="Pfam" id="PF25888"/>
    </source>
</evidence>
<dbReference type="InterPro" id="IPR006343">
    <property type="entry name" value="DnaB/C_C"/>
</dbReference>
<proteinExistence type="inferred from homology"/>
<accession>A0A5A5TXS2</accession>
<feature type="domain" description="DnaB/C C-terminal" evidence="3">
    <location>
        <begin position="315"/>
        <end position="379"/>
    </location>
</feature>
<organism evidence="5 6">
    <name type="scientific">Leuconostoc citreum</name>
    <dbReference type="NCBI Taxonomy" id="33964"/>
    <lineage>
        <taxon>Bacteria</taxon>
        <taxon>Bacillati</taxon>
        <taxon>Bacillota</taxon>
        <taxon>Bacilli</taxon>
        <taxon>Lactobacillales</taxon>
        <taxon>Lactobacillaceae</taxon>
        <taxon>Leuconostoc</taxon>
    </lineage>
</organism>
<evidence type="ECO:0000259" key="3">
    <source>
        <dbReference type="Pfam" id="PF07261"/>
    </source>
</evidence>
<dbReference type="GO" id="GO:0004386">
    <property type="term" value="F:helicase activity"/>
    <property type="evidence" value="ECO:0007669"/>
    <property type="project" value="UniProtKB-KW"/>
</dbReference>
<dbReference type="Pfam" id="PF07261">
    <property type="entry name" value="DnaB_2"/>
    <property type="match status" value="1"/>
</dbReference>
<keyword evidence="5" id="KW-0067">ATP-binding</keyword>
<evidence type="ECO:0000313" key="6">
    <source>
        <dbReference type="Proteomes" id="UP000323274"/>
    </source>
</evidence>
<dbReference type="InterPro" id="IPR058660">
    <property type="entry name" value="WHD_DnaB"/>
</dbReference>
<evidence type="ECO:0000256" key="1">
    <source>
        <dbReference type="ARBA" id="ARBA00093462"/>
    </source>
</evidence>
<reference evidence="5 6" key="1">
    <citation type="submission" date="2019-04" db="EMBL/GenBank/DDBJ databases">
        <title>A pseudo-fructophilic Leuconostoc citreum strain F192-5 isolated from peel of satsuma mandarin: the first report for isolation and characterization of strain-dependent fructophilic-like characteristics.</title>
        <authorList>
            <person name="Maeno S."/>
            <person name="Tanizawa Y."/>
            <person name="Kajikawa A."/>
            <person name="Kanesaki Y."/>
            <person name="Kubota E."/>
            <person name="Arita M."/>
            <person name="Leon D."/>
            <person name="Endo A."/>
        </authorList>
    </citation>
    <scope>NUCLEOTIDE SEQUENCE [LARGE SCALE GENOMIC DNA]</scope>
    <source>
        <strain evidence="5 6">F192-5</strain>
    </source>
</reference>
<keyword evidence="5" id="KW-0547">Nucleotide-binding</keyword>
<name>A0A5A5TXS2_LEUCI</name>
<feature type="region of interest" description="Disordered" evidence="2">
    <location>
        <begin position="390"/>
        <end position="409"/>
    </location>
</feature>
<dbReference type="Proteomes" id="UP000323274">
    <property type="component" value="Unassembled WGS sequence"/>
</dbReference>
<dbReference type="RefSeq" id="WP_147002107.1">
    <property type="nucleotide sequence ID" value="NZ_BJJW01000001.1"/>
</dbReference>
<feature type="compositionally biased region" description="Basic and acidic residues" evidence="2">
    <location>
        <begin position="392"/>
        <end position="407"/>
    </location>
</feature>
<dbReference type="Pfam" id="PF25888">
    <property type="entry name" value="WHD_DnaB"/>
    <property type="match status" value="1"/>
</dbReference>
<comment type="similarity">
    <text evidence="1">Belongs to the DnaB/DnaD family.</text>
</comment>
<gene>
    <name evidence="5" type="primary">dnaB</name>
    <name evidence="5" type="ORF">LCIT_00310</name>
</gene>
<evidence type="ECO:0000313" key="5">
    <source>
        <dbReference type="EMBL" id="GDZ82789.1"/>
    </source>
</evidence>
<comment type="caution">
    <text evidence="5">The sequence shown here is derived from an EMBL/GenBank/DDBJ whole genome shotgun (WGS) entry which is preliminary data.</text>
</comment>
<evidence type="ECO:0000256" key="2">
    <source>
        <dbReference type="SAM" id="MobiDB-lite"/>
    </source>
</evidence>